<evidence type="ECO:0000313" key="7">
    <source>
        <dbReference type="EMBL" id="CAA9414773.1"/>
    </source>
</evidence>
<feature type="region of interest" description="Disordered" evidence="4">
    <location>
        <begin position="319"/>
        <end position="344"/>
    </location>
</feature>
<evidence type="ECO:0000256" key="5">
    <source>
        <dbReference type="SAM" id="SignalP"/>
    </source>
</evidence>
<dbReference type="PROSITE" id="PS51257">
    <property type="entry name" value="PROKAR_LIPOPROTEIN"/>
    <property type="match status" value="1"/>
</dbReference>
<dbReference type="PANTHER" id="PTHR46847:SF1">
    <property type="entry name" value="D-ALLOSE-BINDING PERIPLASMIC PROTEIN-RELATED"/>
    <property type="match status" value="1"/>
</dbReference>
<dbReference type="Pfam" id="PF13407">
    <property type="entry name" value="Peripla_BP_4"/>
    <property type="match status" value="1"/>
</dbReference>
<comment type="similarity">
    <text evidence="2">Belongs to the bacterial solute-binding protein 2 family.</text>
</comment>
<proteinExistence type="inferred from homology"/>
<feature type="domain" description="Periplasmic binding protein" evidence="6">
    <location>
        <begin position="47"/>
        <end position="303"/>
    </location>
</feature>
<dbReference type="InterPro" id="IPR025997">
    <property type="entry name" value="SBP_2_dom"/>
</dbReference>
<accession>A0A6J4PHD5</accession>
<sequence>MDRRVSTVLLAGVLALTLAACGAQVRESGGGQEGGGGGGQEGPLRLAVVPKAVGFDFWEQVRIGAQCAAKEAEGGEIQIQWDGVTAETNVSGQVDLLTNFATQGVDGMVYAATDAKVLADVSKTALDQGVTVVNIDSGTDPQPKEVPVVATDNVAAAEKATEYLVEELGGKGEVAFIPFQPGTATNDTRTEGFKNVLEENPDVELVAEQSSESDPNVALEVTENILTANPNLDAIYAANEPGVVGAAEAVRRAGKEGEITIVGWDTAPDEVKAVEEGVVSALVAQNPFRMGYDGVNSAVDAIRNDAQLRDIDTGSTLVTQGNLDDPDVKAVLDPSCSNKPEVSQ</sequence>
<reference evidence="7" key="1">
    <citation type="submission" date="2020-02" db="EMBL/GenBank/DDBJ databases">
        <authorList>
            <person name="Meier V. D."/>
        </authorList>
    </citation>
    <scope>NUCLEOTIDE SEQUENCE</scope>
    <source>
        <strain evidence="7">AVDCRST_MAG55</strain>
    </source>
</reference>
<dbReference type="PANTHER" id="PTHR46847">
    <property type="entry name" value="D-ALLOSE-BINDING PERIPLASMIC PROTEIN-RELATED"/>
    <property type="match status" value="1"/>
</dbReference>
<dbReference type="EMBL" id="CADCUZ010000068">
    <property type="protein sequence ID" value="CAA9414773.1"/>
    <property type="molecule type" value="Genomic_DNA"/>
</dbReference>
<feature type="compositionally biased region" description="Polar residues" evidence="4">
    <location>
        <begin position="335"/>
        <end position="344"/>
    </location>
</feature>
<name>A0A6J4PHD5_9ACTN</name>
<evidence type="ECO:0000256" key="4">
    <source>
        <dbReference type="SAM" id="MobiDB-lite"/>
    </source>
</evidence>
<evidence type="ECO:0000256" key="3">
    <source>
        <dbReference type="ARBA" id="ARBA00022729"/>
    </source>
</evidence>
<organism evidence="7">
    <name type="scientific">uncultured Rubrobacteraceae bacterium</name>
    <dbReference type="NCBI Taxonomy" id="349277"/>
    <lineage>
        <taxon>Bacteria</taxon>
        <taxon>Bacillati</taxon>
        <taxon>Actinomycetota</taxon>
        <taxon>Rubrobacteria</taxon>
        <taxon>Rubrobacterales</taxon>
        <taxon>Rubrobacteraceae</taxon>
        <taxon>environmental samples</taxon>
    </lineage>
</organism>
<comment type="subcellular location">
    <subcellularLocation>
        <location evidence="1">Cell envelope</location>
    </subcellularLocation>
</comment>
<dbReference type="Gene3D" id="3.40.50.2300">
    <property type="match status" value="2"/>
</dbReference>
<keyword evidence="3 5" id="KW-0732">Signal</keyword>
<feature type="chain" id="PRO_5038884625" evidence="5">
    <location>
        <begin position="23"/>
        <end position="344"/>
    </location>
</feature>
<evidence type="ECO:0000259" key="6">
    <source>
        <dbReference type="Pfam" id="PF13407"/>
    </source>
</evidence>
<dbReference type="GO" id="GO:0030246">
    <property type="term" value="F:carbohydrate binding"/>
    <property type="evidence" value="ECO:0007669"/>
    <property type="project" value="UniProtKB-ARBA"/>
</dbReference>
<gene>
    <name evidence="7" type="ORF">AVDCRST_MAG55-1583</name>
</gene>
<dbReference type="InterPro" id="IPR028082">
    <property type="entry name" value="Peripla_BP_I"/>
</dbReference>
<feature type="signal peptide" evidence="5">
    <location>
        <begin position="1"/>
        <end position="22"/>
    </location>
</feature>
<dbReference type="AlphaFoldDB" id="A0A6J4PHD5"/>
<dbReference type="SUPFAM" id="SSF53822">
    <property type="entry name" value="Periplasmic binding protein-like I"/>
    <property type="match status" value="1"/>
</dbReference>
<protein>
    <submittedName>
        <fullName evidence="7">ABC transporter, substrate-binding protein (Cluster 2, ribose/xylose/arabinose/galactose)</fullName>
    </submittedName>
</protein>
<evidence type="ECO:0000256" key="2">
    <source>
        <dbReference type="ARBA" id="ARBA00007639"/>
    </source>
</evidence>
<evidence type="ECO:0000256" key="1">
    <source>
        <dbReference type="ARBA" id="ARBA00004196"/>
    </source>
</evidence>
<dbReference type="GO" id="GO:0030313">
    <property type="term" value="C:cell envelope"/>
    <property type="evidence" value="ECO:0007669"/>
    <property type="project" value="UniProtKB-SubCell"/>
</dbReference>